<gene>
    <name evidence="11" type="ORF">FKG95_01645</name>
</gene>
<dbReference type="InterPro" id="IPR036097">
    <property type="entry name" value="HisK_dim/P_sf"/>
</dbReference>
<dbReference type="SMART" id="SM00388">
    <property type="entry name" value="HisKA"/>
    <property type="match status" value="1"/>
</dbReference>
<accession>A0A545U1J1</accession>
<keyword evidence="12" id="KW-1185">Reference proteome</keyword>
<evidence type="ECO:0000256" key="5">
    <source>
        <dbReference type="ARBA" id="ARBA00022741"/>
    </source>
</evidence>
<dbReference type="Pfam" id="PF02518">
    <property type="entry name" value="HATPase_c"/>
    <property type="match status" value="1"/>
</dbReference>
<dbReference type="InterPro" id="IPR003661">
    <property type="entry name" value="HisK_dim/P_dom"/>
</dbReference>
<comment type="caution">
    <text evidence="11">The sequence shown here is derived from an EMBL/GenBank/DDBJ whole genome shotgun (WGS) entry which is preliminary data.</text>
</comment>
<evidence type="ECO:0000256" key="8">
    <source>
        <dbReference type="ARBA" id="ARBA00023012"/>
    </source>
</evidence>
<dbReference type="PROSITE" id="PS50109">
    <property type="entry name" value="HIS_KIN"/>
    <property type="match status" value="1"/>
</dbReference>
<name>A0A545U1J1_9PROT</name>
<keyword evidence="6 11" id="KW-0418">Kinase</keyword>
<evidence type="ECO:0000256" key="2">
    <source>
        <dbReference type="ARBA" id="ARBA00012438"/>
    </source>
</evidence>
<dbReference type="Gene3D" id="3.30.565.10">
    <property type="entry name" value="Histidine kinase-like ATPase, C-terminal domain"/>
    <property type="match status" value="1"/>
</dbReference>
<dbReference type="PANTHER" id="PTHR43065:SF10">
    <property type="entry name" value="PEROXIDE STRESS-ACTIVATED HISTIDINE KINASE MAK3"/>
    <property type="match status" value="1"/>
</dbReference>
<evidence type="ECO:0000259" key="10">
    <source>
        <dbReference type="PROSITE" id="PS50109"/>
    </source>
</evidence>
<dbReference type="OrthoDB" id="226486at2"/>
<comment type="catalytic activity">
    <reaction evidence="1">
        <text>ATP + protein L-histidine = ADP + protein N-phospho-L-histidine.</text>
        <dbReference type="EC" id="2.7.13.3"/>
    </reaction>
</comment>
<dbReference type="RefSeq" id="WP_142894516.1">
    <property type="nucleotide sequence ID" value="NZ_ML660052.1"/>
</dbReference>
<dbReference type="SUPFAM" id="SSF55874">
    <property type="entry name" value="ATPase domain of HSP90 chaperone/DNA topoisomerase II/histidine kinase"/>
    <property type="match status" value="1"/>
</dbReference>
<dbReference type="EMBL" id="VHSH01000001">
    <property type="protein sequence ID" value="TQV83328.1"/>
    <property type="molecule type" value="Genomic_DNA"/>
</dbReference>
<keyword evidence="3" id="KW-0597">Phosphoprotein</keyword>
<dbReference type="InterPro" id="IPR004358">
    <property type="entry name" value="Sig_transdc_His_kin-like_C"/>
</dbReference>
<dbReference type="Pfam" id="PF00512">
    <property type="entry name" value="HisKA"/>
    <property type="match status" value="1"/>
</dbReference>
<keyword evidence="8" id="KW-0902">Two-component regulatory system</keyword>
<dbReference type="EC" id="2.7.13.3" evidence="2"/>
<dbReference type="Proteomes" id="UP000315252">
    <property type="component" value="Unassembled WGS sequence"/>
</dbReference>
<feature type="transmembrane region" description="Helical" evidence="9">
    <location>
        <begin position="36"/>
        <end position="55"/>
    </location>
</feature>
<keyword evidence="4" id="KW-0808">Transferase</keyword>
<organism evidence="11 12">
    <name type="scientific">Denitrobaculum tricleocarpae</name>
    <dbReference type="NCBI Taxonomy" id="2591009"/>
    <lineage>
        <taxon>Bacteria</taxon>
        <taxon>Pseudomonadati</taxon>
        <taxon>Pseudomonadota</taxon>
        <taxon>Alphaproteobacteria</taxon>
        <taxon>Rhodospirillales</taxon>
        <taxon>Rhodospirillaceae</taxon>
        <taxon>Denitrobaculum</taxon>
    </lineage>
</organism>
<protein>
    <recommendedName>
        <fullName evidence="2">histidine kinase</fullName>
        <ecNumber evidence="2">2.7.13.3</ecNumber>
    </recommendedName>
</protein>
<evidence type="ECO:0000256" key="1">
    <source>
        <dbReference type="ARBA" id="ARBA00000085"/>
    </source>
</evidence>
<proteinExistence type="predicted"/>
<keyword evidence="9" id="KW-1133">Transmembrane helix</keyword>
<dbReference type="InterPro" id="IPR005467">
    <property type="entry name" value="His_kinase_dom"/>
</dbReference>
<dbReference type="CDD" id="cd00082">
    <property type="entry name" value="HisKA"/>
    <property type="match status" value="1"/>
</dbReference>
<keyword evidence="9" id="KW-0472">Membrane</keyword>
<sequence>MNTSAAFGFNKPVLENVAQKLGLPESSHHVRLVRRFVILSFIAIVATNATLGFFLSDYLTRQMSLQDAIEASESLNALVHAEGAAPAFGEGFHAAERPEMTAIFRYLQVLPDVYLATVYRADGTMIWSTDPTLNTLTEERNLHLAAALSGELNPVVRPISLEDSGSQSGVPDGTKTFVTFTVPIWSHDQTSVVGAIEIRKVPETLLGSIDRVYYLTWTSEAWAGALLFCCLLIVVLYTTRVLKRHEAKLMERERLAGIGEMASSVAHGLRNPLAAIRSCAELALDDDLPESARGPVKDIVDQSDRLESWIRSFLTSALEDPVQVISNASVDHVIAKCLKNFKSQMEDRGIRVEFVKHGSSPLVTARPAELEQVLNSILSNSIEATESGGTIKISRAAQPDGQTHILVEDNGSGIPTEIMRRLFRPFQTGKPTGLGVGLVLARRVLERLGGSLELRNRKNRGVEVICTIPTCDGFP</sequence>
<dbReference type="PANTHER" id="PTHR43065">
    <property type="entry name" value="SENSOR HISTIDINE KINASE"/>
    <property type="match status" value="1"/>
</dbReference>
<evidence type="ECO:0000256" key="7">
    <source>
        <dbReference type="ARBA" id="ARBA00022840"/>
    </source>
</evidence>
<dbReference type="SMART" id="SM00387">
    <property type="entry name" value="HATPase_c"/>
    <property type="match status" value="1"/>
</dbReference>
<dbReference type="GO" id="GO:0005524">
    <property type="term" value="F:ATP binding"/>
    <property type="evidence" value="ECO:0007669"/>
    <property type="project" value="UniProtKB-KW"/>
</dbReference>
<evidence type="ECO:0000256" key="6">
    <source>
        <dbReference type="ARBA" id="ARBA00022777"/>
    </source>
</evidence>
<dbReference type="PRINTS" id="PR00344">
    <property type="entry name" value="BCTRLSENSOR"/>
</dbReference>
<keyword evidence="7" id="KW-0067">ATP-binding</keyword>
<feature type="domain" description="Histidine kinase" evidence="10">
    <location>
        <begin position="264"/>
        <end position="472"/>
    </location>
</feature>
<dbReference type="InterPro" id="IPR036890">
    <property type="entry name" value="HATPase_C_sf"/>
</dbReference>
<evidence type="ECO:0000313" key="11">
    <source>
        <dbReference type="EMBL" id="TQV83328.1"/>
    </source>
</evidence>
<dbReference type="Gene3D" id="1.10.287.130">
    <property type="match status" value="1"/>
</dbReference>
<dbReference type="InterPro" id="IPR003594">
    <property type="entry name" value="HATPase_dom"/>
</dbReference>
<dbReference type="SUPFAM" id="SSF47384">
    <property type="entry name" value="Homodimeric domain of signal transducing histidine kinase"/>
    <property type="match status" value="1"/>
</dbReference>
<evidence type="ECO:0000256" key="4">
    <source>
        <dbReference type="ARBA" id="ARBA00022679"/>
    </source>
</evidence>
<evidence type="ECO:0000313" key="12">
    <source>
        <dbReference type="Proteomes" id="UP000315252"/>
    </source>
</evidence>
<keyword evidence="9" id="KW-0812">Transmembrane</keyword>
<dbReference type="CDD" id="cd00075">
    <property type="entry name" value="HATPase"/>
    <property type="match status" value="1"/>
</dbReference>
<reference evidence="11 12" key="1">
    <citation type="submission" date="2019-06" db="EMBL/GenBank/DDBJ databases">
        <title>Whole genome sequence for Rhodospirillaceae sp. R148.</title>
        <authorList>
            <person name="Wang G."/>
        </authorList>
    </citation>
    <scope>NUCLEOTIDE SEQUENCE [LARGE SCALE GENOMIC DNA]</scope>
    <source>
        <strain evidence="11 12">R148</strain>
    </source>
</reference>
<dbReference type="GO" id="GO:0000155">
    <property type="term" value="F:phosphorelay sensor kinase activity"/>
    <property type="evidence" value="ECO:0007669"/>
    <property type="project" value="InterPro"/>
</dbReference>
<feature type="transmembrane region" description="Helical" evidence="9">
    <location>
        <begin position="221"/>
        <end position="242"/>
    </location>
</feature>
<evidence type="ECO:0000256" key="3">
    <source>
        <dbReference type="ARBA" id="ARBA00022553"/>
    </source>
</evidence>
<keyword evidence="5" id="KW-0547">Nucleotide-binding</keyword>
<dbReference type="AlphaFoldDB" id="A0A545U1J1"/>
<evidence type="ECO:0000256" key="9">
    <source>
        <dbReference type="SAM" id="Phobius"/>
    </source>
</evidence>